<dbReference type="AlphaFoldDB" id="A0A9P7DUY3"/>
<dbReference type="EMBL" id="JABBWE010000004">
    <property type="protein sequence ID" value="KAG1803776.1"/>
    <property type="molecule type" value="Genomic_DNA"/>
</dbReference>
<comment type="caution">
    <text evidence="1">The sequence shown here is derived from an EMBL/GenBank/DDBJ whole genome shotgun (WGS) entry which is preliminary data.</text>
</comment>
<dbReference type="InterPro" id="IPR036388">
    <property type="entry name" value="WH-like_DNA-bd_sf"/>
</dbReference>
<dbReference type="Gene3D" id="2.40.50.140">
    <property type="entry name" value="Nucleic acid-binding proteins"/>
    <property type="match status" value="1"/>
</dbReference>
<dbReference type="Gene3D" id="1.10.10.10">
    <property type="entry name" value="Winged helix-like DNA-binding domain superfamily/Winged helix DNA-binding domain"/>
    <property type="match status" value="1"/>
</dbReference>
<accession>A0A9P7DUY3</accession>
<evidence type="ECO:0000313" key="2">
    <source>
        <dbReference type="Proteomes" id="UP000719766"/>
    </source>
</evidence>
<dbReference type="RefSeq" id="XP_041166122.1">
    <property type="nucleotide sequence ID" value="XM_041301709.1"/>
</dbReference>
<dbReference type="InterPro" id="IPR012340">
    <property type="entry name" value="NA-bd_OB-fold"/>
</dbReference>
<gene>
    <name evidence="1" type="ORF">HD556DRAFT_1330224</name>
</gene>
<dbReference type="Proteomes" id="UP000719766">
    <property type="component" value="Unassembled WGS sequence"/>
</dbReference>
<keyword evidence="2" id="KW-1185">Reference proteome</keyword>
<organism evidence="1 2">
    <name type="scientific">Suillus plorans</name>
    <dbReference type="NCBI Taxonomy" id="116603"/>
    <lineage>
        <taxon>Eukaryota</taxon>
        <taxon>Fungi</taxon>
        <taxon>Dikarya</taxon>
        <taxon>Basidiomycota</taxon>
        <taxon>Agaricomycotina</taxon>
        <taxon>Agaricomycetes</taxon>
        <taxon>Agaricomycetidae</taxon>
        <taxon>Boletales</taxon>
        <taxon>Suillineae</taxon>
        <taxon>Suillaceae</taxon>
        <taxon>Suillus</taxon>
    </lineage>
</organism>
<evidence type="ECO:0000313" key="1">
    <source>
        <dbReference type="EMBL" id="KAG1803776.1"/>
    </source>
</evidence>
<dbReference type="OrthoDB" id="25571at2759"/>
<proteinExistence type="predicted"/>
<sequence length="362" mass="40283">MEDYEPLLVETTVIKSSESESIRPITVYQALQAERLPNDVQFSLGGAKFDKVLLVTHAMLRDTSDARGTYDLDDGTGMISGSWVNKAGLDHAMFSAMIHRFDNSLACVMGNIVQRGQHKVVHIESMVGAGYHQAMYHALDCMRTSLMIERHKGQAHNTDEMLVVQELKEDVEDSIAADSRAFEQSYRSFSFFDLPHNDEGRNVSSPQTLARPFLQYGDHSEGLSSASTSKQTASQLPALPLALKREPPHSAIVRVAHPCTVTRTPSPPSSLGSSLQISSHYTPQYYSQLAQLTATQLAIVSILNQPKADEMYGIQIPDVYECVRQNTTEEEFSTDIEWLLEEIYIFSPLDDDRIALTPRASV</sequence>
<name>A0A9P7DUY3_9AGAM</name>
<protein>
    <submittedName>
        <fullName evidence="1">Uncharacterized protein</fullName>
    </submittedName>
</protein>
<reference evidence="1" key="1">
    <citation type="journal article" date="2020" name="New Phytol.">
        <title>Comparative genomics reveals dynamic genome evolution in host specialist ectomycorrhizal fungi.</title>
        <authorList>
            <person name="Lofgren L.A."/>
            <person name="Nguyen N.H."/>
            <person name="Vilgalys R."/>
            <person name="Ruytinx J."/>
            <person name="Liao H.L."/>
            <person name="Branco S."/>
            <person name="Kuo A."/>
            <person name="LaButti K."/>
            <person name="Lipzen A."/>
            <person name="Andreopoulos W."/>
            <person name="Pangilinan J."/>
            <person name="Riley R."/>
            <person name="Hundley H."/>
            <person name="Na H."/>
            <person name="Barry K."/>
            <person name="Grigoriev I.V."/>
            <person name="Stajich J.E."/>
            <person name="Kennedy P.G."/>
        </authorList>
    </citation>
    <scope>NUCLEOTIDE SEQUENCE</scope>
    <source>
        <strain evidence="1">S12</strain>
    </source>
</reference>
<dbReference type="GeneID" id="64595473"/>